<dbReference type="Pfam" id="PF01553">
    <property type="entry name" value="Acyltransferase"/>
    <property type="match status" value="1"/>
</dbReference>
<keyword evidence="7 9" id="KW-0808">Transferase</keyword>
<keyword evidence="9" id="KW-0594">Phospholipid biosynthesis</keyword>
<keyword evidence="10" id="KW-0812">Transmembrane</keyword>
<accession>A0ABN6F7Q5</accession>
<evidence type="ECO:0000259" key="11">
    <source>
        <dbReference type="SMART" id="SM00563"/>
    </source>
</evidence>
<keyword evidence="13" id="KW-1185">Reference proteome</keyword>
<dbReference type="CDD" id="cd07989">
    <property type="entry name" value="LPLAT_AGPAT-like"/>
    <property type="match status" value="1"/>
</dbReference>
<comment type="similarity">
    <text evidence="4 9">Belongs to the 1-acyl-sn-glycerol-3-phosphate acyltransferase family.</text>
</comment>
<feature type="domain" description="Phospholipid/glycerol acyltransferase" evidence="11">
    <location>
        <begin position="114"/>
        <end position="228"/>
    </location>
</feature>
<evidence type="ECO:0000256" key="8">
    <source>
        <dbReference type="ARBA" id="ARBA00023315"/>
    </source>
</evidence>
<comment type="domain">
    <text evidence="9">The HXXXXD motif is essential for acyltransferase activity and may constitute the binding site for the phosphate moiety of the glycerol-3-phosphate.</text>
</comment>
<evidence type="ECO:0000313" key="12">
    <source>
        <dbReference type="EMBL" id="BCS98408.1"/>
    </source>
</evidence>
<dbReference type="SMART" id="SM00563">
    <property type="entry name" value="PlsC"/>
    <property type="match status" value="1"/>
</dbReference>
<keyword evidence="10" id="KW-1133">Transmembrane helix</keyword>
<evidence type="ECO:0000256" key="10">
    <source>
        <dbReference type="SAM" id="Phobius"/>
    </source>
</evidence>
<evidence type="ECO:0000256" key="6">
    <source>
        <dbReference type="ARBA" id="ARBA00016139"/>
    </source>
</evidence>
<feature type="transmembrane region" description="Helical" evidence="10">
    <location>
        <begin position="50"/>
        <end position="73"/>
    </location>
</feature>
<name>A0ABN6F7Q5_9BACT</name>
<comment type="catalytic activity">
    <reaction evidence="1 9">
        <text>a 1-acyl-sn-glycero-3-phosphate + an acyl-CoA = a 1,2-diacyl-sn-glycero-3-phosphate + CoA</text>
        <dbReference type="Rhea" id="RHEA:19709"/>
        <dbReference type="ChEBI" id="CHEBI:57287"/>
        <dbReference type="ChEBI" id="CHEBI:57970"/>
        <dbReference type="ChEBI" id="CHEBI:58342"/>
        <dbReference type="ChEBI" id="CHEBI:58608"/>
        <dbReference type="EC" id="2.3.1.51"/>
    </reaction>
</comment>
<evidence type="ECO:0000313" key="13">
    <source>
        <dbReference type="Proteomes" id="UP001320148"/>
    </source>
</evidence>
<reference evidence="12 13" key="1">
    <citation type="submission" date="2021-02" db="EMBL/GenBank/DDBJ databases">
        <title>Complete genome of Desulfoluna sp. strain ASN36.</title>
        <authorList>
            <person name="Takahashi A."/>
            <person name="Kojima H."/>
            <person name="Fukui M."/>
        </authorList>
    </citation>
    <scope>NUCLEOTIDE SEQUENCE [LARGE SCALE GENOMIC DNA]</scope>
    <source>
        <strain evidence="12 13">ASN36</strain>
    </source>
</reference>
<dbReference type="RefSeq" id="WP_236889806.1">
    <property type="nucleotide sequence ID" value="NZ_AP024488.1"/>
</dbReference>
<evidence type="ECO:0000256" key="4">
    <source>
        <dbReference type="ARBA" id="ARBA00008655"/>
    </source>
</evidence>
<keyword evidence="9" id="KW-1208">Phospholipid metabolism</keyword>
<comment type="pathway">
    <text evidence="2">Phospholipid metabolism; CDP-diacylglycerol biosynthesis; CDP-diacylglycerol from sn-glycerol 3-phosphate: step 2/3.</text>
</comment>
<dbReference type="InterPro" id="IPR004552">
    <property type="entry name" value="AGP_acyltrans"/>
</dbReference>
<evidence type="ECO:0000256" key="3">
    <source>
        <dbReference type="ARBA" id="ARBA00005189"/>
    </source>
</evidence>
<sequence>MAFGNVPKNSVEAYLRRYAEEWSGNVEDAWGRAGRIWNRFGRLVYWPYRWFVVAPFLGLSTLVLAPSAVLLSVTVSPNVASKTIAAFWARVNSFVTPMWVDVRGREKVAKGTSYVVVANHLSHYDIYVLYGWLGLDIKWVMKKELEKVPLIGWVCKSMGHIFIDRGDSAKAVATINHARKQIQGGTSVIFFPEGTRSDDGSLKEFKKGAFRFAHDLGLPILPVTIKGTRQILPKGSTELMPGGVELVIHDPVDVSAYGKEELGAIVNRARNTIRMELEAS</sequence>
<organism evidence="12 13">
    <name type="scientific">Desulfoluna limicola</name>
    <dbReference type="NCBI Taxonomy" id="2810562"/>
    <lineage>
        <taxon>Bacteria</taxon>
        <taxon>Pseudomonadati</taxon>
        <taxon>Thermodesulfobacteriota</taxon>
        <taxon>Desulfobacteria</taxon>
        <taxon>Desulfobacterales</taxon>
        <taxon>Desulfolunaceae</taxon>
        <taxon>Desulfoluna</taxon>
    </lineage>
</organism>
<dbReference type="GO" id="GO:0016746">
    <property type="term" value="F:acyltransferase activity"/>
    <property type="evidence" value="ECO:0007669"/>
    <property type="project" value="UniProtKB-KW"/>
</dbReference>
<dbReference type="InterPro" id="IPR002123">
    <property type="entry name" value="Plipid/glycerol_acylTrfase"/>
</dbReference>
<gene>
    <name evidence="12" type="ORF">DSLASN_40400</name>
</gene>
<comment type="pathway">
    <text evidence="3">Lipid metabolism.</text>
</comment>
<dbReference type="EMBL" id="AP024488">
    <property type="protein sequence ID" value="BCS98408.1"/>
    <property type="molecule type" value="Genomic_DNA"/>
</dbReference>
<evidence type="ECO:0000256" key="1">
    <source>
        <dbReference type="ARBA" id="ARBA00001141"/>
    </source>
</evidence>
<keyword evidence="9" id="KW-0444">Lipid biosynthesis</keyword>
<protein>
    <recommendedName>
        <fullName evidence="6 9">1-acyl-sn-glycerol-3-phosphate acyltransferase</fullName>
        <ecNumber evidence="5 9">2.3.1.51</ecNumber>
    </recommendedName>
</protein>
<dbReference type="SUPFAM" id="SSF69593">
    <property type="entry name" value="Glycerol-3-phosphate (1)-acyltransferase"/>
    <property type="match status" value="1"/>
</dbReference>
<evidence type="ECO:0000256" key="7">
    <source>
        <dbReference type="ARBA" id="ARBA00022679"/>
    </source>
</evidence>
<dbReference type="EC" id="2.3.1.51" evidence="5 9"/>
<dbReference type="PANTHER" id="PTHR10434:SF66">
    <property type="entry name" value="PHOSPHOLIPID_GLYCEROL ACYLTRANSFERASE DOMAIN-CONTAINING PROTEIN"/>
    <property type="match status" value="1"/>
</dbReference>
<dbReference type="NCBIfam" id="TIGR00530">
    <property type="entry name" value="AGP_acyltrn"/>
    <property type="match status" value="1"/>
</dbReference>
<evidence type="ECO:0000256" key="5">
    <source>
        <dbReference type="ARBA" id="ARBA00013211"/>
    </source>
</evidence>
<keyword evidence="8 9" id="KW-0012">Acyltransferase</keyword>
<keyword evidence="9" id="KW-0443">Lipid metabolism</keyword>
<dbReference type="PANTHER" id="PTHR10434">
    <property type="entry name" value="1-ACYL-SN-GLYCEROL-3-PHOSPHATE ACYLTRANSFERASE"/>
    <property type="match status" value="1"/>
</dbReference>
<keyword evidence="10" id="KW-0472">Membrane</keyword>
<proteinExistence type="inferred from homology"/>
<dbReference type="Proteomes" id="UP001320148">
    <property type="component" value="Chromosome"/>
</dbReference>
<evidence type="ECO:0000256" key="9">
    <source>
        <dbReference type="RuleBase" id="RU361267"/>
    </source>
</evidence>
<evidence type="ECO:0000256" key="2">
    <source>
        <dbReference type="ARBA" id="ARBA00004728"/>
    </source>
</evidence>